<name>A0A6J8DDQ3_MYTCO</name>
<dbReference type="EMBL" id="CACVKT020007139">
    <property type="protein sequence ID" value="CAC5405807.1"/>
    <property type="molecule type" value="Genomic_DNA"/>
</dbReference>
<evidence type="ECO:0000313" key="3">
    <source>
        <dbReference type="Proteomes" id="UP000507470"/>
    </source>
</evidence>
<proteinExistence type="predicted"/>
<feature type="compositionally biased region" description="Polar residues" evidence="1">
    <location>
        <begin position="101"/>
        <end position="112"/>
    </location>
</feature>
<dbReference type="Gene3D" id="3.60.10.10">
    <property type="entry name" value="Endonuclease/exonuclease/phosphatase"/>
    <property type="match status" value="1"/>
</dbReference>
<feature type="compositionally biased region" description="Acidic residues" evidence="1">
    <location>
        <begin position="23"/>
        <end position="47"/>
    </location>
</feature>
<feature type="region of interest" description="Disordered" evidence="1">
    <location>
        <begin position="77"/>
        <end position="112"/>
    </location>
</feature>
<sequence length="575" mass="66193">MTPIHPLETSDPEQKNIELCETENEVQMSDDQDDVNVNDRNENEDDDQMKVCDDADYNELELTEQCDNLVDLFDSKCPSPGDSKSENGGTDENKCNESEVVGQTKSPTSPEVVTNNAMLSSQNSEADMNDEELAKAMKVGDNIPKSDEIILLGDFNTSLSPLDRVGKHIEDKAFKRISKLLDDFNIYDVWRARFSNSRVFSWRRIIENKLVQSRIDFIFIPKMLSTFVKNIYYKHTAFSDHSFVILNFDCSQTERGPGVWIFNNMLLNDEHYVNKINDLILKEKECRLFDEAPLIWIDNLKYKIKKETQVYAKDKKYIERSEYFKLQNKFEKISNLAANNYKYNVNEFEEIKSKIKNYKEEKCKGAILRSKASWAIEGDKNSKYFLQLEKHRQESNSIKEIENDNGKLLTSTQDILNEIKTFYEKLYSCTNIDESKMEEIGEFISKTVPEDDVNTFDDDITLVEIFKSLNDDFTLTVSDKESINQTFEVLDLYSKASGAKINKQKSEIMCLGSGSISEIELIDYGVKLSAEVSQILGIYMDVATRAFNGTEKEVTDCIARTLKYAPDRLGRGREK</sequence>
<gene>
    <name evidence="2" type="ORF">MCOR_39456</name>
</gene>
<protein>
    <recommendedName>
        <fullName evidence="4">Endonuclease/exonuclease/phosphatase domain-containing protein</fullName>
    </recommendedName>
</protein>
<dbReference type="OrthoDB" id="6255742at2759"/>
<dbReference type="SUPFAM" id="SSF56219">
    <property type="entry name" value="DNase I-like"/>
    <property type="match status" value="1"/>
</dbReference>
<accession>A0A6J8DDQ3</accession>
<evidence type="ECO:0008006" key="4">
    <source>
        <dbReference type="Google" id="ProtNLM"/>
    </source>
</evidence>
<organism evidence="2 3">
    <name type="scientific">Mytilus coruscus</name>
    <name type="common">Sea mussel</name>
    <dbReference type="NCBI Taxonomy" id="42192"/>
    <lineage>
        <taxon>Eukaryota</taxon>
        <taxon>Metazoa</taxon>
        <taxon>Spiralia</taxon>
        <taxon>Lophotrochozoa</taxon>
        <taxon>Mollusca</taxon>
        <taxon>Bivalvia</taxon>
        <taxon>Autobranchia</taxon>
        <taxon>Pteriomorphia</taxon>
        <taxon>Mytilida</taxon>
        <taxon>Mytiloidea</taxon>
        <taxon>Mytilidae</taxon>
        <taxon>Mytilinae</taxon>
        <taxon>Mytilus</taxon>
    </lineage>
</organism>
<dbReference type="Proteomes" id="UP000507470">
    <property type="component" value="Unassembled WGS sequence"/>
</dbReference>
<dbReference type="AlphaFoldDB" id="A0A6J8DDQ3"/>
<dbReference type="InterPro" id="IPR036691">
    <property type="entry name" value="Endo/exonu/phosph_ase_sf"/>
</dbReference>
<reference evidence="2 3" key="1">
    <citation type="submission" date="2020-06" db="EMBL/GenBank/DDBJ databases">
        <authorList>
            <person name="Li R."/>
            <person name="Bekaert M."/>
        </authorList>
    </citation>
    <scope>NUCLEOTIDE SEQUENCE [LARGE SCALE GENOMIC DNA]</scope>
    <source>
        <strain evidence="3">wild</strain>
    </source>
</reference>
<keyword evidence="3" id="KW-1185">Reference proteome</keyword>
<feature type="region of interest" description="Disordered" evidence="1">
    <location>
        <begin position="23"/>
        <end position="51"/>
    </location>
</feature>
<evidence type="ECO:0000256" key="1">
    <source>
        <dbReference type="SAM" id="MobiDB-lite"/>
    </source>
</evidence>
<evidence type="ECO:0000313" key="2">
    <source>
        <dbReference type="EMBL" id="CAC5405807.1"/>
    </source>
</evidence>